<name>A0A9P5EJA8_COLSI</name>
<evidence type="ECO:0000313" key="2">
    <source>
        <dbReference type="Proteomes" id="UP000711996"/>
    </source>
</evidence>
<reference evidence="1" key="1">
    <citation type="submission" date="2019-06" db="EMBL/GenBank/DDBJ databases">
        <authorList>
            <person name="Gan P."/>
            <person name="Shirasu K."/>
        </authorList>
    </citation>
    <scope>NUCLEOTIDE SEQUENCE [LARGE SCALE GENOMIC DNA]</scope>
    <source>
        <strain evidence="1">CAD2</strain>
    </source>
</reference>
<dbReference type="AlphaFoldDB" id="A0A9P5EJA8"/>
<dbReference type="OrthoDB" id="5427059at2759"/>
<gene>
    <name evidence="1" type="ORF">CGCSCA2_v011778</name>
</gene>
<protein>
    <submittedName>
        <fullName evidence="1">Uncharacterized protein</fullName>
    </submittedName>
</protein>
<dbReference type="EMBL" id="QPMT01000048">
    <property type="protein sequence ID" value="KAF4849897.1"/>
    <property type="molecule type" value="Genomic_DNA"/>
</dbReference>
<comment type="caution">
    <text evidence="1">The sequence shown here is derived from an EMBL/GenBank/DDBJ whole genome shotgun (WGS) entry which is preliminary data.</text>
</comment>
<evidence type="ECO:0000313" key="1">
    <source>
        <dbReference type="EMBL" id="KAF4849897.1"/>
    </source>
</evidence>
<sequence length="555" mass="62491">MTLITDIPCELIASILRNLDDLRSLTPVLLSCRHIYSSYKQSPNIAAAILRQKVTPALLPYAVAASEAYNLPRPRDGDTIQGLLDALYQEPMSLANRVTSLPITTLMGMSRTHDMILALTTDFANDAWNRLRQADESLPLTVSLSTTEQFRFCRSFYRIQIFYGLFTGRSSNPNTIFEESVNSWFFSKHPLWENEQLGCIHDFLEAGLAKASIDVLAHDVNFGEFSVDYLTGGEENIYRQMWGIGFIHQLINEESYDGKRDMLTEHPDIGVANFPGALANVLGAYQGANAFVGREEELLYENVSRVTDEDPDQGPFNSWYAAHEGAPLYAGLMLHEHELLRDCAYVLWDCDRVEKYHLLKSFEKLSDARPSPDEKEYDEMNESFHERSQIWQKGGSGYWSKGDTSDFDELPQSCPMIPPHHRLPILIHAKHHQSMGPVWRQKLIAFVRVLSGREELPLVEFSGLGTQILVAVMSHIPPRWRMLETKLAVLLDAKPLGYGNFGGVFDILYDNQVVDESDSSVRVLLDDSISVSWPGNSTSVAPESGRSVALGWRGP</sequence>
<dbReference type="Proteomes" id="UP000711996">
    <property type="component" value="Unassembled WGS sequence"/>
</dbReference>
<accession>A0A9P5EJA8</accession>
<proteinExistence type="predicted"/>
<keyword evidence="2" id="KW-1185">Reference proteome</keyword>
<organism evidence="1 2">
    <name type="scientific">Colletotrichum siamense</name>
    <name type="common">Anthracnose fungus</name>
    <dbReference type="NCBI Taxonomy" id="690259"/>
    <lineage>
        <taxon>Eukaryota</taxon>
        <taxon>Fungi</taxon>
        <taxon>Dikarya</taxon>
        <taxon>Ascomycota</taxon>
        <taxon>Pezizomycotina</taxon>
        <taxon>Sordariomycetes</taxon>
        <taxon>Hypocreomycetidae</taxon>
        <taxon>Glomerellales</taxon>
        <taxon>Glomerellaceae</taxon>
        <taxon>Colletotrichum</taxon>
        <taxon>Colletotrichum gloeosporioides species complex</taxon>
    </lineage>
</organism>